<accession>B6SSI3</accession>
<name>B6SSI3_MAIZE</name>
<reference evidence="1" key="1">
    <citation type="journal article" date="2009" name="Plant Mol. Biol.">
        <title>Insights into corn genes derived from large-scale cDNA sequencing.</title>
        <authorList>
            <person name="Alexandrov N.N."/>
            <person name="Brover V.V."/>
            <person name="Freidin S."/>
            <person name="Troukhan M.E."/>
            <person name="Tatarinova T.V."/>
            <person name="Zhang H."/>
            <person name="Swaller T.J."/>
            <person name="Lu Y.P."/>
            <person name="Bouck J."/>
            <person name="Flavell R.B."/>
            <person name="Feldmann K.A."/>
        </authorList>
    </citation>
    <scope>NUCLEOTIDE SEQUENCE</scope>
</reference>
<sequence length="31" mass="3255">MHLVTISGCARTRRATVEAVVGLDVARATTV</sequence>
<protein>
    <submittedName>
        <fullName evidence="1">Uncharacterized protein</fullName>
    </submittedName>
</protein>
<evidence type="ECO:0000313" key="1">
    <source>
        <dbReference type="EMBL" id="ACG27816.1"/>
    </source>
</evidence>
<proteinExistence type="evidence at transcript level"/>
<dbReference type="EMBL" id="EU955698">
    <property type="protein sequence ID" value="ACG27816.1"/>
    <property type="molecule type" value="mRNA"/>
</dbReference>
<organism evidence="1">
    <name type="scientific">Zea mays</name>
    <name type="common">Maize</name>
    <dbReference type="NCBI Taxonomy" id="4577"/>
    <lineage>
        <taxon>Eukaryota</taxon>
        <taxon>Viridiplantae</taxon>
        <taxon>Streptophyta</taxon>
        <taxon>Embryophyta</taxon>
        <taxon>Tracheophyta</taxon>
        <taxon>Spermatophyta</taxon>
        <taxon>Magnoliopsida</taxon>
        <taxon>Liliopsida</taxon>
        <taxon>Poales</taxon>
        <taxon>Poaceae</taxon>
        <taxon>PACMAD clade</taxon>
        <taxon>Panicoideae</taxon>
        <taxon>Andropogonodae</taxon>
        <taxon>Andropogoneae</taxon>
        <taxon>Tripsacinae</taxon>
        <taxon>Zea</taxon>
    </lineage>
</organism>
<dbReference type="AlphaFoldDB" id="B6SSI3"/>